<dbReference type="InterPro" id="IPR001789">
    <property type="entry name" value="Sig_transdc_resp-reg_receiver"/>
</dbReference>
<dbReference type="PROSITE" id="PS50110">
    <property type="entry name" value="RESPONSE_REGULATORY"/>
    <property type="match status" value="1"/>
</dbReference>
<keyword evidence="3" id="KW-0804">Transcription</keyword>
<dbReference type="SMART" id="SM00448">
    <property type="entry name" value="REC"/>
    <property type="match status" value="1"/>
</dbReference>
<dbReference type="Proteomes" id="UP001593940">
    <property type="component" value="Unassembled WGS sequence"/>
</dbReference>
<dbReference type="Pfam" id="PF00072">
    <property type="entry name" value="Response_reg"/>
    <property type="match status" value="1"/>
</dbReference>
<evidence type="ECO:0000256" key="4">
    <source>
        <dbReference type="PROSITE-ProRule" id="PRU00169"/>
    </source>
</evidence>
<protein>
    <submittedName>
        <fullName evidence="6">Response regulator</fullName>
    </submittedName>
</protein>
<evidence type="ECO:0000313" key="7">
    <source>
        <dbReference type="Proteomes" id="UP001593940"/>
    </source>
</evidence>
<evidence type="ECO:0000256" key="3">
    <source>
        <dbReference type="ARBA" id="ARBA00023163"/>
    </source>
</evidence>
<evidence type="ECO:0000313" key="6">
    <source>
        <dbReference type="EMBL" id="MFC1460156.1"/>
    </source>
</evidence>
<dbReference type="PANTHER" id="PTHR44591:SF3">
    <property type="entry name" value="RESPONSE REGULATORY DOMAIN-CONTAINING PROTEIN"/>
    <property type="match status" value="1"/>
</dbReference>
<comment type="caution">
    <text evidence="6">The sequence shown here is derived from an EMBL/GenBank/DDBJ whole genome shotgun (WGS) entry which is preliminary data.</text>
</comment>
<dbReference type="InterPro" id="IPR011006">
    <property type="entry name" value="CheY-like_superfamily"/>
</dbReference>
<keyword evidence="2" id="KW-0805">Transcription regulation</keyword>
<evidence type="ECO:0000256" key="2">
    <source>
        <dbReference type="ARBA" id="ARBA00023015"/>
    </source>
</evidence>
<feature type="modified residue" description="4-aspartylphosphate" evidence="4">
    <location>
        <position position="61"/>
    </location>
</feature>
<organism evidence="6 7">
    <name type="scientific">Microvirga arabica</name>
    <dbReference type="NCBI Taxonomy" id="1128671"/>
    <lineage>
        <taxon>Bacteria</taxon>
        <taxon>Pseudomonadati</taxon>
        <taxon>Pseudomonadota</taxon>
        <taxon>Alphaproteobacteria</taxon>
        <taxon>Hyphomicrobiales</taxon>
        <taxon>Methylobacteriaceae</taxon>
        <taxon>Microvirga</taxon>
    </lineage>
</organism>
<keyword evidence="7" id="KW-1185">Reference proteome</keyword>
<dbReference type="EMBL" id="JBHOMY010000121">
    <property type="protein sequence ID" value="MFC1460156.1"/>
    <property type="molecule type" value="Genomic_DNA"/>
</dbReference>
<reference evidence="6 7" key="1">
    <citation type="submission" date="2024-09" db="EMBL/GenBank/DDBJ databases">
        <title>Nodulacao em especies de Leguminosae Basais da Amazonia e Caracterizacao dos Rizobios e Bacterias Associadas aos Nodulos.</title>
        <authorList>
            <person name="Jambeiro I.C.A."/>
            <person name="Lopes I.S."/>
            <person name="Aguiar E.R.G.R."/>
            <person name="Santos A.F.J."/>
            <person name="Dos Santos J.M.F."/>
            <person name="Gross E."/>
        </authorList>
    </citation>
    <scope>NUCLEOTIDE SEQUENCE [LARGE SCALE GENOMIC DNA]</scope>
    <source>
        <strain evidence="6 7">BRUESC1165</strain>
    </source>
</reference>
<sequence>MSTANHRPTVILIAEDEALIRMFTSDILTEEGGYRVIEAIDAEEALTLLEARHDVRLVVTDVDMPGPLNGFALARIVDMRFPGIKVIVTSGHTKPGVGDLPSGIPFLPKPYTSSALIGMVRHLLGEASGPVEEPADHDAAEPGAPVLPMGIKLDQLHSGIGTAGGLAQPLPEPEE</sequence>
<feature type="domain" description="Response regulatory" evidence="5">
    <location>
        <begin position="10"/>
        <end position="124"/>
    </location>
</feature>
<gene>
    <name evidence="6" type="ORF">ACETIH_26315</name>
</gene>
<dbReference type="SUPFAM" id="SSF52172">
    <property type="entry name" value="CheY-like"/>
    <property type="match status" value="1"/>
</dbReference>
<evidence type="ECO:0000256" key="1">
    <source>
        <dbReference type="ARBA" id="ARBA00022553"/>
    </source>
</evidence>
<dbReference type="RefSeq" id="WP_377031471.1">
    <property type="nucleotide sequence ID" value="NZ_JBHOMY010000121.1"/>
</dbReference>
<accession>A0ABV6YG59</accession>
<evidence type="ECO:0000259" key="5">
    <source>
        <dbReference type="PROSITE" id="PS50110"/>
    </source>
</evidence>
<name>A0ABV6YG59_9HYPH</name>
<keyword evidence="1 4" id="KW-0597">Phosphoprotein</keyword>
<dbReference type="InterPro" id="IPR050595">
    <property type="entry name" value="Bact_response_regulator"/>
</dbReference>
<proteinExistence type="predicted"/>
<dbReference type="PANTHER" id="PTHR44591">
    <property type="entry name" value="STRESS RESPONSE REGULATOR PROTEIN 1"/>
    <property type="match status" value="1"/>
</dbReference>
<dbReference type="Gene3D" id="3.40.50.2300">
    <property type="match status" value="1"/>
</dbReference>